<dbReference type="AlphaFoldDB" id="A0AAV5SYV7"/>
<gene>
    <name evidence="1" type="ORF">PENTCL1PPCAC_7639</name>
</gene>
<reference evidence="1" key="1">
    <citation type="submission" date="2023-10" db="EMBL/GenBank/DDBJ databases">
        <title>Genome assembly of Pristionchus species.</title>
        <authorList>
            <person name="Yoshida K."/>
            <person name="Sommer R.J."/>
        </authorList>
    </citation>
    <scope>NUCLEOTIDE SEQUENCE</scope>
    <source>
        <strain evidence="1">RS0144</strain>
    </source>
</reference>
<dbReference type="Proteomes" id="UP001432027">
    <property type="component" value="Unassembled WGS sequence"/>
</dbReference>
<accession>A0AAV5SYV7</accession>
<proteinExistence type="predicted"/>
<keyword evidence="2" id="KW-1185">Reference proteome</keyword>
<comment type="caution">
    <text evidence="1">The sequence shown here is derived from an EMBL/GenBank/DDBJ whole genome shotgun (WGS) entry which is preliminary data.</text>
</comment>
<protein>
    <submittedName>
        <fullName evidence="1">Uncharacterized protein</fullName>
    </submittedName>
</protein>
<evidence type="ECO:0000313" key="1">
    <source>
        <dbReference type="EMBL" id="GMS85464.1"/>
    </source>
</evidence>
<evidence type="ECO:0000313" key="2">
    <source>
        <dbReference type="Proteomes" id="UP001432027"/>
    </source>
</evidence>
<sequence length="229" mass="26668">MMVNLFEKESITEPTWRQLVFRSLNSLGQANYRDTFNHFHNSDVSLFFMRLAKLNEDPKEEQIRAENMTEEEQLIISSCLVNFAHYFTHMGDMHLMISESDCLKGMKHFRVDLLPFLVQLVSVEVDWKDFAISLISWEERCKFFMANGSSHSQVLFQCVVHPVIINSREVEITGKAPSKWIFAFTEASLKNTCSKIKIYKTDLKLRLPSMISFFSLSVHIDQSINLRCP</sequence>
<dbReference type="EMBL" id="BTSX01000002">
    <property type="protein sequence ID" value="GMS85464.1"/>
    <property type="molecule type" value="Genomic_DNA"/>
</dbReference>
<organism evidence="1 2">
    <name type="scientific">Pristionchus entomophagus</name>
    <dbReference type="NCBI Taxonomy" id="358040"/>
    <lineage>
        <taxon>Eukaryota</taxon>
        <taxon>Metazoa</taxon>
        <taxon>Ecdysozoa</taxon>
        <taxon>Nematoda</taxon>
        <taxon>Chromadorea</taxon>
        <taxon>Rhabditida</taxon>
        <taxon>Rhabditina</taxon>
        <taxon>Diplogasteromorpha</taxon>
        <taxon>Diplogasteroidea</taxon>
        <taxon>Neodiplogasteridae</taxon>
        <taxon>Pristionchus</taxon>
    </lineage>
</organism>
<name>A0AAV5SYV7_9BILA</name>